<gene>
    <name evidence="1" type="ORF">ACD_78C00069G0003</name>
</gene>
<dbReference type="AlphaFoldDB" id="K1YY98"/>
<sequence length="247" mass="29550">MGFLVLSEFKHLPEHLYRALLIDKKRTGRNRNEFRLTGKMQDDSFLVLERNIIQFRSEEIQIQVQNEGFFFSFLIGSVFSHPYSILDTEDFFNQPLSESRLYIISDIALMIRKMKHFLQFQFSRREIICILPEIRVFVDMHEGVFRTDYSMTPRFVPEIEGMVVIIEYSHRNPIPLHTDKVPESRARPENVFFIEIFKHRFASLLDVWKISIHKGGNEQWFVRSFFIRKSVVPDRLGEIKRFFIHIS</sequence>
<proteinExistence type="predicted"/>
<reference evidence="1" key="1">
    <citation type="journal article" date="2012" name="Science">
        <title>Fermentation, hydrogen, and sulfur metabolism in multiple uncultivated bacterial phyla.</title>
        <authorList>
            <person name="Wrighton K.C."/>
            <person name="Thomas B.C."/>
            <person name="Sharon I."/>
            <person name="Miller C.S."/>
            <person name="Castelle C.J."/>
            <person name="VerBerkmoes N.C."/>
            <person name="Wilkins M.J."/>
            <person name="Hettich R.L."/>
            <person name="Lipton M.S."/>
            <person name="Williams K.H."/>
            <person name="Long P.E."/>
            <person name="Banfield J.F."/>
        </authorList>
    </citation>
    <scope>NUCLEOTIDE SEQUENCE [LARGE SCALE GENOMIC DNA]</scope>
</reference>
<evidence type="ECO:0000313" key="1">
    <source>
        <dbReference type="EMBL" id="EKD30394.1"/>
    </source>
</evidence>
<accession>K1YY98</accession>
<comment type="caution">
    <text evidence="1">The sequence shown here is derived from an EMBL/GenBank/DDBJ whole genome shotgun (WGS) entry which is preliminary data.</text>
</comment>
<protein>
    <submittedName>
        <fullName evidence="1">Uncharacterized protein</fullName>
    </submittedName>
</protein>
<name>K1YY98_9BACT</name>
<organism evidence="1">
    <name type="scientific">uncultured bacterium</name>
    <name type="common">gcode 4</name>
    <dbReference type="NCBI Taxonomy" id="1234023"/>
    <lineage>
        <taxon>Bacteria</taxon>
        <taxon>environmental samples</taxon>
    </lineage>
</organism>
<dbReference type="EMBL" id="AMFJ01034069">
    <property type="protein sequence ID" value="EKD30394.1"/>
    <property type="molecule type" value="Genomic_DNA"/>
</dbReference>